<keyword evidence="3" id="KW-1185">Reference proteome</keyword>
<comment type="caution">
    <text evidence="2">The sequence shown here is derived from an EMBL/GenBank/DDBJ whole genome shotgun (WGS) entry which is preliminary data.</text>
</comment>
<keyword evidence="1" id="KW-0732">Signal</keyword>
<dbReference type="AlphaFoldDB" id="A0A8H7DZC4"/>
<evidence type="ECO:0008006" key="4">
    <source>
        <dbReference type="Google" id="ProtNLM"/>
    </source>
</evidence>
<dbReference type="OrthoDB" id="4662630at2759"/>
<accession>A0A8H7DZC4</accession>
<gene>
    <name evidence="2" type="ORF">GJ744_004058</name>
</gene>
<dbReference type="Proteomes" id="UP000606974">
    <property type="component" value="Unassembled WGS sequence"/>
</dbReference>
<organism evidence="2 3">
    <name type="scientific">Endocarpon pusillum</name>
    <dbReference type="NCBI Taxonomy" id="364733"/>
    <lineage>
        <taxon>Eukaryota</taxon>
        <taxon>Fungi</taxon>
        <taxon>Dikarya</taxon>
        <taxon>Ascomycota</taxon>
        <taxon>Pezizomycotina</taxon>
        <taxon>Eurotiomycetes</taxon>
        <taxon>Chaetothyriomycetidae</taxon>
        <taxon>Verrucariales</taxon>
        <taxon>Verrucariaceae</taxon>
        <taxon>Endocarpon</taxon>
    </lineage>
</organism>
<evidence type="ECO:0000256" key="1">
    <source>
        <dbReference type="SAM" id="SignalP"/>
    </source>
</evidence>
<feature type="chain" id="PRO_5034253950" description="Cyanovirin-N domain-containing protein" evidence="1">
    <location>
        <begin position="19"/>
        <end position="308"/>
    </location>
</feature>
<sequence>MWLPLSLLLCAFYASANTQIVLDKGQQHAIEICKARITDGKTVNALPNGKGGWNCVGCDGEVYADNDGLVKCCPVGTSYSFDALVGKGDCCTAGQAFLGTACTVPAPLQQMNSLGIGVQDSGCAGCGNGNVCSANGHLGIQYGHCYTMTDSNGKQIQRDEGYWYKQQDVSNDKTIGLVFRICNSTTDCTQKMDQYVPERGYWFQLDQNGWRDGKSPGWMIFTSTWVLSMSTTWNTGGYSLANFTGKGTCFFGQCAISLQFGISDNSGLLGMASYQGGVLSRCANPNSWRPYHYQEVACNEEINAWPES</sequence>
<feature type="signal peptide" evidence="1">
    <location>
        <begin position="1"/>
        <end position="18"/>
    </location>
</feature>
<dbReference type="EMBL" id="JAACFV010000189">
    <property type="protein sequence ID" value="KAF7503230.1"/>
    <property type="molecule type" value="Genomic_DNA"/>
</dbReference>
<reference evidence="2" key="1">
    <citation type="submission" date="2020-02" db="EMBL/GenBank/DDBJ databases">
        <authorList>
            <person name="Palmer J.M."/>
        </authorList>
    </citation>
    <scope>NUCLEOTIDE SEQUENCE</scope>
    <source>
        <strain evidence="2">EPUS1.4</strain>
        <tissue evidence="2">Thallus</tissue>
    </source>
</reference>
<evidence type="ECO:0000313" key="2">
    <source>
        <dbReference type="EMBL" id="KAF7503230.1"/>
    </source>
</evidence>
<protein>
    <recommendedName>
        <fullName evidence="4">Cyanovirin-N domain-containing protein</fullName>
    </recommendedName>
</protein>
<name>A0A8H7DZC4_9EURO</name>
<proteinExistence type="predicted"/>
<evidence type="ECO:0000313" key="3">
    <source>
        <dbReference type="Proteomes" id="UP000606974"/>
    </source>
</evidence>